<gene>
    <name evidence="1" type="ORF">PYH38_005784</name>
</gene>
<accession>A0ABY8CXM9</accession>
<dbReference type="Proteomes" id="UP001235547">
    <property type="component" value="Chromosome 1"/>
</dbReference>
<evidence type="ECO:0000313" key="2">
    <source>
        <dbReference type="Proteomes" id="UP001235547"/>
    </source>
</evidence>
<protein>
    <recommendedName>
        <fullName evidence="3">Transmembrane protein</fullName>
    </recommendedName>
</protein>
<sequence>MRFIAFGVLGLALAATSFGPLTGDANAQMRTGKGEYYSGITRKPWPSYLYFWITGRNDGAAYGAPARKRAVESKRLPRDNSK</sequence>
<evidence type="ECO:0008006" key="3">
    <source>
        <dbReference type="Google" id="ProtNLM"/>
    </source>
</evidence>
<dbReference type="EMBL" id="CP120371">
    <property type="protein sequence ID" value="WEX83403.1"/>
    <property type="molecule type" value="Genomic_DNA"/>
</dbReference>
<reference evidence="1 2" key="1">
    <citation type="submission" date="2023-03" db="EMBL/GenBank/DDBJ databases">
        <authorList>
            <person name="Kaur S."/>
            <person name="Espinosa-Saiz D."/>
            <person name="Velazquez E."/>
            <person name="Menendez E."/>
            <person name="diCenzo G.C."/>
        </authorList>
    </citation>
    <scope>NUCLEOTIDE SEQUENCE [LARGE SCALE GENOMIC DNA]</scope>
    <source>
        <strain evidence="1 2">LMG 27395</strain>
    </source>
</reference>
<keyword evidence="2" id="KW-1185">Reference proteome</keyword>
<evidence type="ECO:0000313" key="1">
    <source>
        <dbReference type="EMBL" id="WEX83403.1"/>
    </source>
</evidence>
<organism evidence="1 2">
    <name type="scientific">Sinorhizobium numidicum</name>
    <dbReference type="NCBI Taxonomy" id="680248"/>
    <lineage>
        <taxon>Bacteria</taxon>
        <taxon>Pseudomonadati</taxon>
        <taxon>Pseudomonadota</taxon>
        <taxon>Alphaproteobacteria</taxon>
        <taxon>Hyphomicrobiales</taxon>
        <taxon>Rhizobiaceae</taxon>
        <taxon>Sinorhizobium/Ensifer group</taxon>
        <taxon>Sinorhizobium</taxon>
    </lineage>
</organism>
<proteinExistence type="predicted"/>
<name>A0ABY8CXM9_9HYPH</name>
<dbReference type="RefSeq" id="WP_280734219.1">
    <property type="nucleotide sequence ID" value="NZ_CP120368.1"/>
</dbReference>